<reference evidence="3" key="1">
    <citation type="journal article" date="2016" name="Genome Announc.">
        <title>Draft genome sequences of fungus Aspergillus calidoustus.</title>
        <authorList>
            <person name="Horn F."/>
            <person name="Linde J."/>
            <person name="Mattern D.J."/>
            <person name="Walther G."/>
            <person name="Guthke R."/>
            <person name="Scherlach K."/>
            <person name="Martin K."/>
            <person name="Brakhage A.A."/>
            <person name="Petzke L."/>
            <person name="Valiante V."/>
        </authorList>
    </citation>
    <scope>NUCLEOTIDE SEQUENCE [LARGE SCALE GENOMIC DNA]</scope>
    <source>
        <strain evidence="3">SF006504</strain>
    </source>
</reference>
<sequence length="346" mass="37633">MADVNNLPDFDSLPPVKDMPQGCAWGIFDKDGKKDKIGTLNLLTPAVVQEALKEARDGVSVSLNWDIGAIKDAAFGRKGLTHRIINFRDSELGMWGFDDEVSFNPQCSSQWDSLVHVAHQATGLGYNGYQPSTEDLMRAGESKSAAEDGGFPTLDHWHRRGGLVGRGVLLDYRAYAQAKGITYSCFDAHAISVQDLEAVAEFQGTMFKHGDILIVRTGFTEDLADADPDEQQRLLGTNKAVGVAGNKATARWVWDHHFAAVAGDAIAFEVMPPTIEDDGNRIGTTAELVLHQYFLSLFGIHIGELWDLKALSAQCKKAGRYEFLLTSAPLNVPSSVGSPPNALAIF</sequence>
<accession>A0A0U5GQ50</accession>
<dbReference type="OrthoDB" id="5396at2759"/>
<dbReference type="Gene3D" id="3.50.30.50">
    <property type="entry name" value="Putative cyclase"/>
    <property type="match status" value="1"/>
</dbReference>
<evidence type="ECO:0000313" key="3">
    <source>
        <dbReference type="Proteomes" id="UP000054771"/>
    </source>
</evidence>
<dbReference type="Proteomes" id="UP000054771">
    <property type="component" value="Unassembled WGS sequence"/>
</dbReference>
<dbReference type="EMBL" id="CDMC01000002">
    <property type="protein sequence ID" value="CEN59942.1"/>
    <property type="molecule type" value="Genomic_DNA"/>
</dbReference>
<evidence type="ECO:0000256" key="1">
    <source>
        <dbReference type="ARBA" id="ARBA00007865"/>
    </source>
</evidence>
<keyword evidence="3" id="KW-1185">Reference proteome</keyword>
<dbReference type="GO" id="GO:0004061">
    <property type="term" value="F:arylformamidase activity"/>
    <property type="evidence" value="ECO:0007669"/>
    <property type="project" value="InterPro"/>
</dbReference>
<dbReference type="InterPro" id="IPR037175">
    <property type="entry name" value="KFase_sf"/>
</dbReference>
<dbReference type="PANTHER" id="PTHR34861">
    <property type="match status" value="1"/>
</dbReference>
<dbReference type="PANTHER" id="PTHR34861:SF10">
    <property type="entry name" value="CYCLASE"/>
    <property type="match status" value="1"/>
</dbReference>
<dbReference type="Pfam" id="PF04199">
    <property type="entry name" value="Cyclase"/>
    <property type="match status" value="1"/>
</dbReference>
<gene>
    <name evidence="2" type="ORF">ASPCAL02383</name>
</gene>
<proteinExistence type="inferred from homology"/>
<protein>
    <recommendedName>
        <fullName evidence="4">Cyclase</fullName>
    </recommendedName>
</protein>
<dbReference type="AlphaFoldDB" id="A0A0U5GQ50"/>
<organism evidence="2 3">
    <name type="scientific">Aspergillus calidoustus</name>
    <dbReference type="NCBI Taxonomy" id="454130"/>
    <lineage>
        <taxon>Eukaryota</taxon>
        <taxon>Fungi</taxon>
        <taxon>Dikarya</taxon>
        <taxon>Ascomycota</taxon>
        <taxon>Pezizomycotina</taxon>
        <taxon>Eurotiomycetes</taxon>
        <taxon>Eurotiomycetidae</taxon>
        <taxon>Eurotiales</taxon>
        <taxon>Aspergillaceae</taxon>
        <taxon>Aspergillus</taxon>
        <taxon>Aspergillus subgen. Nidulantes</taxon>
    </lineage>
</organism>
<evidence type="ECO:0000313" key="2">
    <source>
        <dbReference type="EMBL" id="CEN59942.1"/>
    </source>
</evidence>
<comment type="similarity">
    <text evidence="1">Belongs to the Cyclase 1 superfamily.</text>
</comment>
<dbReference type="OMA" id="LTHRIIN"/>
<evidence type="ECO:0008006" key="4">
    <source>
        <dbReference type="Google" id="ProtNLM"/>
    </source>
</evidence>
<dbReference type="GO" id="GO:0019441">
    <property type="term" value="P:L-tryptophan catabolic process to kynurenine"/>
    <property type="evidence" value="ECO:0007669"/>
    <property type="project" value="InterPro"/>
</dbReference>
<name>A0A0U5GQ50_ASPCI</name>
<dbReference type="SUPFAM" id="SSF102198">
    <property type="entry name" value="Putative cyclase"/>
    <property type="match status" value="1"/>
</dbReference>
<dbReference type="InterPro" id="IPR007325">
    <property type="entry name" value="KFase/CYL"/>
</dbReference>